<dbReference type="HOGENOM" id="CLU_2129450_0_0_7"/>
<evidence type="ECO:0000313" key="1">
    <source>
        <dbReference type="EMBL" id="ABM29567.1"/>
    </source>
</evidence>
<reference evidence="2" key="1">
    <citation type="journal article" date="2009" name="Environ. Microbiol.">
        <title>Contribution of mobile genetic elements to Desulfovibrio vulgaris genome plasticity.</title>
        <authorList>
            <person name="Walker C.B."/>
            <person name="Stolyar S."/>
            <person name="Chivian D."/>
            <person name="Pinel N."/>
            <person name="Gabster J.A."/>
            <person name="Dehal P.S."/>
            <person name="He Z."/>
            <person name="Yang Z.K."/>
            <person name="Yen H.C."/>
            <person name="Zhou J."/>
            <person name="Wall J.D."/>
            <person name="Hazen T.C."/>
            <person name="Arkin A.P."/>
            <person name="Stahl D.A."/>
        </authorList>
    </citation>
    <scope>NUCLEOTIDE SEQUENCE [LARGE SCALE GENOMIC DNA]</scope>
    <source>
        <strain evidence="2">DP4</strain>
    </source>
</reference>
<dbReference type="KEGG" id="dvl:Dvul_2551"/>
<organism evidence="1 2">
    <name type="scientific">Nitratidesulfovibrio vulgaris (strain DP4)</name>
    <name type="common">Desulfovibrio vulgaris</name>
    <dbReference type="NCBI Taxonomy" id="391774"/>
    <lineage>
        <taxon>Bacteria</taxon>
        <taxon>Pseudomonadati</taxon>
        <taxon>Thermodesulfobacteriota</taxon>
        <taxon>Desulfovibrionia</taxon>
        <taxon>Desulfovibrionales</taxon>
        <taxon>Desulfovibrionaceae</taxon>
        <taxon>Nitratidesulfovibrio</taxon>
    </lineage>
</organism>
<sequence length="113" mass="12903">MTRQVWLQQMNRTIRVSGIHAVFPHAPPQRMRKDAQGVHPRRLSINPHEFRHMSATTSPWGSVKPTPCDFRRARDICARGVLHVFFTTPQHAICEKNSHADGQLCCMHLLDAA</sequence>
<dbReference type="Proteomes" id="UP000009173">
    <property type="component" value="Chromosome"/>
</dbReference>
<protein>
    <submittedName>
        <fullName evidence="1">Uncharacterized protein</fullName>
    </submittedName>
</protein>
<evidence type="ECO:0000313" key="2">
    <source>
        <dbReference type="Proteomes" id="UP000009173"/>
    </source>
</evidence>
<accession>A0A0H3AB72</accession>
<dbReference type="EMBL" id="CP000527">
    <property type="protein sequence ID" value="ABM29567.1"/>
    <property type="molecule type" value="Genomic_DNA"/>
</dbReference>
<gene>
    <name evidence="1" type="ordered locus">Dvul_2551</name>
</gene>
<dbReference type="AlphaFoldDB" id="A0A0H3AB72"/>
<name>A0A0H3AB72_NITV4</name>
<proteinExistence type="predicted"/>